<protein>
    <submittedName>
        <fullName evidence="2">Uncharacterized protein</fullName>
    </submittedName>
</protein>
<comment type="caution">
    <text evidence="2">The sequence shown here is derived from an EMBL/GenBank/DDBJ whole genome shotgun (WGS) entry which is preliminary data.</text>
</comment>
<organism evidence="2 3">
    <name type="scientific">Lentisphaera araneosa HTCC2155</name>
    <dbReference type="NCBI Taxonomy" id="313628"/>
    <lineage>
        <taxon>Bacteria</taxon>
        <taxon>Pseudomonadati</taxon>
        <taxon>Lentisphaerota</taxon>
        <taxon>Lentisphaeria</taxon>
        <taxon>Lentisphaerales</taxon>
        <taxon>Lentisphaeraceae</taxon>
        <taxon>Lentisphaera</taxon>
    </lineage>
</organism>
<keyword evidence="1" id="KW-1133">Transmembrane helix</keyword>
<dbReference type="Proteomes" id="UP000004947">
    <property type="component" value="Unassembled WGS sequence"/>
</dbReference>
<name>A6DUB5_9BACT</name>
<keyword evidence="3" id="KW-1185">Reference proteome</keyword>
<dbReference type="RefSeq" id="WP_007281398.1">
    <property type="nucleotide sequence ID" value="NZ_ABCK01000051.1"/>
</dbReference>
<keyword evidence="1" id="KW-0812">Transmembrane</keyword>
<dbReference type="EMBL" id="ABCK01000051">
    <property type="protein sequence ID" value="EDM24778.1"/>
    <property type="molecule type" value="Genomic_DNA"/>
</dbReference>
<dbReference type="AlphaFoldDB" id="A6DUB5"/>
<accession>A6DUB5</accession>
<reference evidence="2 3" key="1">
    <citation type="journal article" date="2010" name="J. Bacteriol.">
        <title>Genome sequence of Lentisphaera araneosa HTCC2155T, the type species of the order Lentisphaerales in the phylum Lentisphaerae.</title>
        <authorList>
            <person name="Thrash J.C."/>
            <person name="Cho J.C."/>
            <person name="Vergin K.L."/>
            <person name="Morris R.M."/>
            <person name="Giovannoni S.J."/>
        </authorList>
    </citation>
    <scope>NUCLEOTIDE SEQUENCE [LARGE SCALE GENOMIC DNA]</scope>
    <source>
        <strain evidence="2 3">HTCC2155</strain>
    </source>
</reference>
<keyword evidence="1" id="KW-0472">Membrane</keyword>
<proteinExistence type="predicted"/>
<evidence type="ECO:0000313" key="3">
    <source>
        <dbReference type="Proteomes" id="UP000004947"/>
    </source>
</evidence>
<evidence type="ECO:0000256" key="1">
    <source>
        <dbReference type="SAM" id="Phobius"/>
    </source>
</evidence>
<evidence type="ECO:0000313" key="2">
    <source>
        <dbReference type="EMBL" id="EDM24778.1"/>
    </source>
</evidence>
<gene>
    <name evidence="2" type="ORF">LNTAR_03399</name>
</gene>
<dbReference type="STRING" id="313628.LNTAR_03399"/>
<feature type="transmembrane region" description="Helical" evidence="1">
    <location>
        <begin position="20"/>
        <end position="39"/>
    </location>
</feature>
<sequence>MSHESQYPLKNEVDEPSINAVYVILIVTAALIAVSIIGLRSYESMIAQSTREAREQAPTVELNEMREANKAKMAIINNVLAEQGKTK</sequence>